<organism evidence="2 3">
    <name type="scientific">Gongylonema pulchrum</name>
    <dbReference type="NCBI Taxonomy" id="637853"/>
    <lineage>
        <taxon>Eukaryota</taxon>
        <taxon>Metazoa</taxon>
        <taxon>Ecdysozoa</taxon>
        <taxon>Nematoda</taxon>
        <taxon>Chromadorea</taxon>
        <taxon>Rhabditida</taxon>
        <taxon>Spirurina</taxon>
        <taxon>Spiruromorpha</taxon>
        <taxon>Spiruroidea</taxon>
        <taxon>Gongylonematidae</taxon>
        <taxon>Gongylonema</taxon>
    </lineage>
</organism>
<dbReference type="Proteomes" id="UP000271098">
    <property type="component" value="Unassembled WGS sequence"/>
</dbReference>
<accession>A0A3P6TUN9</accession>
<proteinExistence type="predicted"/>
<protein>
    <submittedName>
        <fullName evidence="2">Uncharacterized protein</fullName>
    </submittedName>
</protein>
<evidence type="ECO:0000313" key="3">
    <source>
        <dbReference type="Proteomes" id="UP000271098"/>
    </source>
</evidence>
<sequence>MVMKPIRMTMTMNLIGNDNNSEDDENGRDDNNNELDEKRISMGCCG</sequence>
<reference evidence="2 3" key="1">
    <citation type="submission" date="2018-11" db="EMBL/GenBank/DDBJ databases">
        <authorList>
            <consortium name="Pathogen Informatics"/>
        </authorList>
    </citation>
    <scope>NUCLEOTIDE SEQUENCE [LARGE SCALE GENOMIC DNA]</scope>
</reference>
<feature type="compositionally biased region" description="Basic and acidic residues" evidence="1">
    <location>
        <begin position="28"/>
        <end position="40"/>
    </location>
</feature>
<evidence type="ECO:0000313" key="2">
    <source>
        <dbReference type="EMBL" id="VDK69714.1"/>
    </source>
</evidence>
<feature type="region of interest" description="Disordered" evidence="1">
    <location>
        <begin position="14"/>
        <end position="46"/>
    </location>
</feature>
<dbReference type="AlphaFoldDB" id="A0A3P6TUN9"/>
<dbReference type="EMBL" id="UYRT01029425">
    <property type="protein sequence ID" value="VDK69714.1"/>
    <property type="molecule type" value="Genomic_DNA"/>
</dbReference>
<name>A0A3P6TUN9_9BILA</name>
<gene>
    <name evidence="2" type="ORF">GPUH_LOCUS9237</name>
</gene>
<keyword evidence="3" id="KW-1185">Reference proteome</keyword>
<evidence type="ECO:0000256" key="1">
    <source>
        <dbReference type="SAM" id="MobiDB-lite"/>
    </source>
</evidence>